<feature type="region of interest" description="Disordered" evidence="1">
    <location>
        <begin position="118"/>
        <end position="144"/>
    </location>
</feature>
<keyword evidence="3" id="KW-1185">Reference proteome</keyword>
<evidence type="ECO:0000256" key="1">
    <source>
        <dbReference type="SAM" id="MobiDB-lite"/>
    </source>
</evidence>
<dbReference type="AlphaFoldDB" id="A0A9Q0H2J0"/>
<evidence type="ECO:0000313" key="3">
    <source>
        <dbReference type="Proteomes" id="UP001141806"/>
    </source>
</evidence>
<organism evidence="2 3">
    <name type="scientific">Protea cynaroides</name>
    <dbReference type="NCBI Taxonomy" id="273540"/>
    <lineage>
        <taxon>Eukaryota</taxon>
        <taxon>Viridiplantae</taxon>
        <taxon>Streptophyta</taxon>
        <taxon>Embryophyta</taxon>
        <taxon>Tracheophyta</taxon>
        <taxon>Spermatophyta</taxon>
        <taxon>Magnoliopsida</taxon>
        <taxon>Proteales</taxon>
        <taxon>Proteaceae</taxon>
        <taxon>Protea</taxon>
    </lineage>
</organism>
<dbReference type="Proteomes" id="UP001141806">
    <property type="component" value="Unassembled WGS sequence"/>
</dbReference>
<accession>A0A9Q0H2J0</accession>
<reference evidence="2" key="1">
    <citation type="journal article" date="2023" name="Plant J.">
        <title>The genome of the king protea, Protea cynaroides.</title>
        <authorList>
            <person name="Chang J."/>
            <person name="Duong T.A."/>
            <person name="Schoeman C."/>
            <person name="Ma X."/>
            <person name="Roodt D."/>
            <person name="Barker N."/>
            <person name="Li Z."/>
            <person name="Van de Peer Y."/>
            <person name="Mizrachi E."/>
        </authorList>
    </citation>
    <scope>NUCLEOTIDE SEQUENCE</scope>
    <source>
        <tissue evidence="2">Young leaves</tissue>
    </source>
</reference>
<dbReference type="PANTHER" id="PTHR34130">
    <property type="entry name" value="OS08G0243800 PROTEIN"/>
    <property type="match status" value="1"/>
</dbReference>
<feature type="compositionally biased region" description="Basic and acidic residues" evidence="1">
    <location>
        <begin position="1"/>
        <end position="16"/>
    </location>
</feature>
<protein>
    <submittedName>
        <fullName evidence="2">Uncharacterized protein</fullName>
    </submittedName>
</protein>
<sequence length="221" mass="25106">MVAKLDNQEEPMRENLEQIEDSEAEECLSFCDLPIYDRATSTTTNGGGNDDDRRRSSTDQELFEFFCDLRADMYPADGIIFCGKLIPYREKECQSEKDGNQISKIKSFFRRRRRSESLDELQRSPSSAKHHSSSSSSSSSSSLARPKLPWLMFGMVKLQKKMELKDIKNRQNRQNPTSLLPAFAGSGVEKVKVRREEEKRSWRLLRALSCGGHASAAAVSQ</sequence>
<proteinExistence type="predicted"/>
<evidence type="ECO:0000313" key="2">
    <source>
        <dbReference type="EMBL" id="KAJ4958019.1"/>
    </source>
</evidence>
<name>A0A9Q0H2J0_9MAGN</name>
<dbReference type="OrthoDB" id="752671at2759"/>
<dbReference type="PANTHER" id="PTHR34130:SF5">
    <property type="entry name" value="OS08G0243800 PROTEIN"/>
    <property type="match status" value="1"/>
</dbReference>
<feature type="region of interest" description="Disordered" evidence="1">
    <location>
        <begin position="1"/>
        <end position="21"/>
    </location>
</feature>
<dbReference type="EMBL" id="JAMYWD010000010">
    <property type="protein sequence ID" value="KAJ4958019.1"/>
    <property type="molecule type" value="Genomic_DNA"/>
</dbReference>
<feature type="compositionally biased region" description="Low complexity" evidence="1">
    <location>
        <begin position="123"/>
        <end position="144"/>
    </location>
</feature>
<gene>
    <name evidence="2" type="ORF">NE237_025130</name>
</gene>
<comment type="caution">
    <text evidence="2">The sequence shown here is derived from an EMBL/GenBank/DDBJ whole genome shotgun (WGS) entry which is preliminary data.</text>
</comment>